<proteinExistence type="predicted"/>
<dbReference type="Proteomes" id="UP000034696">
    <property type="component" value="Unassembled WGS sequence"/>
</dbReference>
<organism evidence="2 3">
    <name type="scientific">Candidatus Giovannonibacteria bacterium GW2011_GWA2_45_21</name>
    <dbReference type="NCBI Taxonomy" id="1618649"/>
    <lineage>
        <taxon>Bacteria</taxon>
        <taxon>Candidatus Giovannoniibacteriota</taxon>
    </lineage>
</organism>
<gene>
    <name evidence="2" type="ORF">UX06_C0019G0001</name>
</gene>
<evidence type="ECO:0000256" key="1">
    <source>
        <dbReference type="SAM" id="MobiDB-lite"/>
    </source>
</evidence>
<dbReference type="AlphaFoldDB" id="A0A0G1M8H7"/>
<reference evidence="2 3" key="1">
    <citation type="journal article" date="2015" name="Nature">
        <title>rRNA introns, odd ribosomes, and small enigmatic genomes across a large radiation of phyla.</title>
        <authorList>
            <person name="Brown C.T."/>
            <person name="Hug L.A."/>
            <person name="Thomas B.C."/>
            <person name="Sharon I."/>
            <person name="Castelle C.J."/>
            <person name="Singh A."/>
            <person name="Wilkins M.J."/>
            <person name="Williams K.H."/>
            <person name="Banfield J.F."/>
        </authorList>
    </citation>
    <scope>NUCLEOTIDE SEQUENCE [LARGE SCALE GENOMIC DNA]</scope>
</reference>
<protein>
    <submittedName>
        <fullName evidence="2">Uncharacterized protein</fullName>
    </submittedName>
</protein>
<dbReference type="EMBL" id="LCKT01000019">
    <property type="protein sequence ID" value="KKU04412.1"/>
    <property type="molecule type" value="Genomic_DNA"/>
</dbReference>
<evidence type="ECO:0000313" key="3">
    <source>
        <dbReference type="Proteomes" id="UP000034696"/>
    </source>
</evidence>
<feature type="non-terminal residue" evidence="2">
    <location>
        <position position="1"/>
    </location>
</feature>
<name>A0A0G1M8H7_9BACT</name>
<evidence type="ECO:0000313" key="2">
    <source>
        <dbReference type="EMBL" id="KKU04412.1"/>
    </source>
</evidence>
<feature type="region of interest" description="Disordered" evidence="1">
    <location>
        <begin position="1"/>
        <end position="27"/>
    </location>
</feature>
<comment type="caution">
    <text evidence="2">The sequence shown here is derived from an EMBL/GenBank/DDBJ whole genome shotgun (WGS) entry which is preliminary data.</text>
</comment>
<accession>A0A0G1M8H7</accession>
<sequence length="27" mass="3087">ERTWGELEAREQSLKDYLEGPPLADPS</sequence>
<feature type="compositionally biased region" description="Basic and acidic residues" evidence="1">
    <location>
        <begin position="1"/>
        <end position="18"/>
    </location>
</feature>